<dbReference type="RefSeq" id="XP_018071932.1">
    <property type="nucleotide sequence ID" value="XM_018219797.1"/>
</dbReference>
<dbReference type="AlphaFoldDB" id="A0A194XCU5"/>
<proteinExistence type="predicted"/>
<evidence type="ECO:0000256" key="1">
    <source>
        <dbReference type="SAM" id="Phobius"/>
    </source>
</evidence>
<dbReference type="InParanoid" id="A0A194XCU5"/>
<keyword evidence="1" id="KW-1133">Transmembrane helix</keyword>
<keyword evidence="3" id="KW-1185">Reference proteome</keyword>
<dbReference type="EMBL" id="KQ947414">
    <property type="protein sequence ID" value="KUJ17577.1"/>
    <property type="molecule type" value="Genomic_DNA"/>
</dbReference>
<dbReference type="Proteomes" id="UP000070700">
    <property type="component" value="Unassembled WGS sequence"/>
</dbReference>
<gene>
    <name evidence="2" type="ORF">LY89DRAFT_733418</name>
</gene>
<evidence type="ECO:0000313" key="2">
    <source>
        <dbReference type="EMBL" id="KUJ17577.1"/>
    </source>
</evidence>
<protein>
    <submittedName>
        <fullName evidence="2">Uncharacterized protein</fullName>
    </submittedName>
</protein>
<reference evidence="2 3" key="1">
    <citation type="submission" date="2015-10" db="EMBL/GenBank/DDBJ databases">
        <title>Full genome of DAOMC 229536 Phialocephala scopiformis, a fungal endophyte of spruce producing the potent anti-insectan compound rugulosin.</title>
        <authorList>
            <consortium name="DOE Joint Genome Institute"/>
            <person name="Walker A.K."/>
            <person name="Frasz S.L."/>
            <person name="Seifert K.A."/>
            <person name="Miller J.D."/>
            <person name="Mondo S.J."/>
            <person name="Labutti K."/>
            <person name="Lipzen A."/>
            <person name="Dockter R."/>
            <person name="Kennedy M."/>
            <person name="Grigoriev I.V."/>
            <person name="Spatafora J.W."/>
        </authorList>
    </citation>
    <scope>NUCLEOTIDE SEQUENCE [LARGE SCALE GENOMIC DNA]</scope>
    <source>
        <strain evidence="2 3">CBS 120377</strain>
    </source>
</reference>
<feature type="transmembrane region" description="Helical" evidence="1">
    <location>
        <begin position="306"/>
        <end position="330"/>
    </location>
</feature>
<organism evidence="2 3">
    <name type="scientific">Mollisia scopiformis</name>
    <name type="common">Conifer needle endophyte fungus</name>
    <name type="synonym">Phialocephala scopiformis</name>
    <dbReference type="NCBI Taxonomy" id="149040"/>
    <lineage>
        <taxon>Eukaryota</taxon>
        <taxon>Fungi</taxon>
        <taxon>Dikarya</taxon>
        <taxon>Ascomycota</taxon>
        <taxon>Pezizomycotina</taxon>
        <taxon>Leotiomycetes</taxon>
        <taxon>Helotiales</taxon>
        <taxon>Mollisiaceae</taxon>
        <taxon>Mollisia</taxon>
    </lineage>
</organism>
<keyword evidence="1" id="KW-0812">Transmembrane</keyword>
<keyword evidence="1" id="KW-0472">Membrane</keyword>
<dbReference type="KEGG" id="psco:LY89DRAFT_733418"/>
<evidence type="ECO:0000313" key="3">
    <source>
        <dbReference type="Proteomes" id="UP000070700"/>
    </source>
</evidence>
<dbReference type="OrthoDB" id="5412634at2759"/>
<dbReference type="GeneID" id="28829523"/>
<sequence length="377" mass="41554">MATNVYDSNGWDMIAATTQDDITLGAPQLQVKVGSGSQVDVLIPITGSIKLNGTSIELLGQEIIVTTDLLQVEAEVDPHPGENQTTYDLMFNLREGFIVDINLEMPAAGYAFLIIALKQIIKDYLGTGKQYILASFTLTAAEEAEYKPLIPRLADFTFVYDPTTPSRSNFLVLMQTVSPGLGNMYFNAPILAPTQDYLVLVSNRLFLEYIVMPALITGLKKEIINTDTHIELDKDNDPWISKLTGSIDTSMQALELFLEYKADVTFVQVHVDAWDNSWQQFAIDDQGNITLKQINEEQNKSTILEWWKWLIAGGASLYAVIAVGIIDLVVTADAPGLGGTFADIGTTALIKWPNQKTIVLKSITTPGHIVMDLEVSF</sequence>
<name>A0A194XCU5_MOLSC</name>
<accession>A0A194XCU5</accession>